<dbReference type="GO" id="GO:0046872">
    <property type="term" value="F:metal ion binding"/>
    <property type="evidence" value="ECO:0007669"/>
    <property type="project" value="UniProtKB-KW"/>
</dbReference>
<dbReference type="Proteomes" id="UP001152592">
    <property type="component" value="Unassembled WGS sequence"/>
</dbReference>
<feature type="compositionally biased region" description="Gly residues" evidence="13">
    <location>
        <begin position="742"/>
        <end position="754"/>
    </location>
</feature>
<name>A0A9W4NCT1_9EURO</name>
<comment type="cofactor">
    <cofactor evidence="1">
        <name>Mn(2+)</name>
        <dbReference type="ChEBI" id="CHEBI:29035"/>
    </cofactor>
</comment>
<evidence type="ECO:0000313" key="15">
    <source>
        <dbReference type="EMBL" id="CAG8360901.1"/>
    </source>
</evidence>
<protein>
    <recommendedName>
        <fullName evidence="14">Lariat debranching enzyme C-terminal domain-containing protein</fullName>
    </recommendedName>
</protein>
<evidence type="ECO:0000256" key="8">
    <source>
        <dbReference type="ARBA" id="ARBA00022801"/>
    </source>
</evidence>
<keyword evidence="12" id="KW-0539">Nucleus</keyword>
<comment type="cofactor">
    <cofactor evidence="3">
        <name>Fe(2+)</name>
        <dbReference type="ChEBI" id="CHEBI:29033"/>
    </cofactor>
</comment>
<dbReference type="OrthoDB" id="3344830at2759"/>
<feature type="compositionally biased region" description="Basic residues" evidence="13">
    <location>
        <begin position="709"/>
        <end position="730"/>
    </location>
</feature>
<evidence type="ECO:0000256" key="9">
    <source>
        <dbReference type="ARBA" id="ARBA00022833"/>
    </source>
</evidence>
<evidence type="ECO:0000256" key="10">
    <source>
        <dbReference type="ARBA" id="ARBA00023004"/>
    </source>
</evidence>
<evidence type="ECO:0000256" key="3">
    <source>
        <dbReference type="ARBA" id="ARBA00001954"/>
    </source>
</evidence>
<keyword evidence="10" id="KW-0408">Iron</keyword>
<feature type="compositionally biased region" description="Basic and acidic residues" evidence="13">
    <location>
        <begin position="692"/>
        <end position="708"/>
    </location>
</feature>
<keyword evidence="6" id="KW-0507">mRNA processing</keyword>
<feature type="compositionally biased region" description="Polar residues" evidence="13">
    <location>
        <begin position="421"/>
        <end position="430"/>
    </location>
</feature>
<evidence type="ECO:0000313" key="16">
    <source>
        <dbReference type="Proteomes" id="UP001152592"/>
    </source>
</evidence>
<feature type="compositionally biased region" description="Low complexity" evidence="13">
    <location>
        <begin position="464"/>
        <end position="475"/>
    </location>
</feature>
<feature type="compositionally biased region" description="Polar residues" evidence="13">
    <location>
        <begin position="442"/>
        <end position="463"/>
    </location>
</feature>
<feature type="region of interest" description="Disordered" evidence="13">
    <location>
        <begin position="419"/>
        <end position="477"/>
    </location>
</feature>
<dbReference type="PROSITE" id="PS51257">
    <property type="entry name" value="PROKAR_LIPOPROTEIN"/>
    <property type="match status" value="1"/>
</dbReference>
<dbReference type="SUPFAM" id="SSF56300">
    <property type="entry name" value="Metallo-dependent phosphatases"/>
    <property type="match status" value="1"/>
</dbReference>
<evidence type="ECO:0000256" key="6">
    <source>
        <dbReference type="ARBA" id="ARBA00022664"/>
    </source>
</evidence>
<evidence type="ECO:0000256" key="12">
    <source>
        <dbReference type="ARBA" id="ARBA00023242"/>
    </source>
</evidence>
<dbReference type="SMART" id="SM01124">
    <property type="entry name" value="DBR1"/>
    <property type="match status" value="1"/>
</dbReference>
<evidence type="ECO:0000256" key="1">
    <source>
        <dbReference type="ARBA" id="ARBA00001936"/>
    </source>
</evidence>
<evidence type="ECO:0000256" key="5">
    <source>
        <dbReference type="ARBA" id="ARBA00006045"/>
    </source>
</evidence>
<evidence type="ECO:0000256" key="7">
    <source>
        <dbReference type="ARBA" id="ARBA00022723"/>
    </source>
</evidence>
<comment type="caution">
    <text evidence="15">The sequence shown here is derived from an EMBL/GenBank/DDBJ whole genome shotgun (WGS) entry which is preliminary data.</text>
</comment>
<dbReference type="InterPro" id="IPR004843">
    <property type="entry name" value="Calcineurin-like_PHP"/>
</dbReference>
<dbReference type="GO" id="GO:0005634">
    <property type="term" value="C:nucleus"/>
    <property type="evidence" value="ECO:0007669"/>
    <property type="project" value="UniProtKB-SubCell"/>
</dbReference>
<dbReference type="Pfam" id="PF05011">
    <property type="entry name" value="DBR1"/>
    <property type="match status" value="1"/>
</dbReference>
<evidence type="ECO:0000256" key="2">
    <source>
        <dbReference type="ARBA" id="ARBA00001947"/>
    </source>
</evidence>
<keyword evidence="11" id="KW-0464">Manganese</keyword>
<gene>
    <name evidence="15" type="ORF">PSALAMII_LOCUS3645</name>
</gene>
<evidence type="ECO:0000256" key="13">
    <source>
        <dbReference type="SAM" id="MobiDB-lite"/>
    </source>
</evidence>
<dbReference type="GO" id="GO:0000398">
    <property type="term" value="P:mRNA splicing, via spliceosome"/>
    <property type="evidence" value="ECO:0007669"/>
    <property type="project" value="TreeGrafter"/>
</dbReference>
<dbReference type="CDD" id="cd00844">
    <property type="entry name" value="MPP_Dbr1_N"/>
    <property type="match status" value="1"/>
</dbReference>
<comment type="subcellular location">
    <subcellularLocation>
        <location evidence="4">Nucleus</location>
    </subcellularLocation>
</comment>
<dbReference type="Pfam" id="PF00149">
    <property type="entry name" value="Metallophos"/>
    <property type="match status" value="1"/>
</dbReference>
<dbReference type="InterPro" id="IPR041816">
    <property type="entry name" value="Dbr1_N"/>
</dbReference>
<sequence>MAPMRIALEGCVSFLFMISCHPQLLVWLLTYSIQGHGSLNVIYDAVKVKADQLNWDSVDVLIIGGDFQALRNSNDATCVSMPAKYRQIGDFHEYYSGKRVAPYLTIFLGGNHEASNYLSELYYGGWVAPNIYYLGAANIIRLGSLRISGISGIWKGYDYRKPHFERLPYNESDVQSIYHVRELDARKLLQVRTQVDIGLSHDWPQGVEKHGDYITLFKKKRGFEQDSYTGRLGSTPARELLDHLRPALWFSAHLHVRFTAFVRHDGSSTPTRQQALANHVPQPLASSAKASLPDEHNKAICHNEQGPMTAGQRKLGVATGDEASRIAAWRGFGQVAQRKEMADEAEFMAAFKQRQATGAKLGQPFTFEETVRIGKGPIQRFVCGPDGERVETAAVSSSTQNGVSSSEITAETFANADKVSLGSSPASSTGARLESAMEEPSNAKSSMDQDSNVTNNDQISLGTSSNSSPKSVASSAPLDHSSLALAQLDGAPFSKEPVDEKDNLVEDDLTDLVNVAKNELPASLERSPTPVAVIKVLPTPEEITNNLTKFLTLDKPKNHDPFVELIELDPVSQGETEQERPFRLQYDKEWLAITRVFAEELDFGNVDASVPHHKGYEYYQRRIAEEEVWVQEHVVEAGLLNVPEDFARTAPVYNPSVIITTDEQPVEYTNPQTEAFCRLVGIENKFDLSDEERRARVEAGPRPCDPRTRKTRGRGGRGGRGRGGRGRGRGRGNSGQNKSGGWNQGGGQGGPATW</sequence>
<dbReference type="EMBL" id="CAJVPD010000166">
    <property type="protein sequence ID" value="CAG8360901.1"/>
    <property type="molecule type" value="Genomic_DNA"/>
</dbReference>
<dbReference type="AlphaFoldDB" id="A0A9W4NCT1"/>
<keyword evidence="9" id="KW-0862">Zinc</keyword>
<dbReference type="PANTHER" id="PTHR12849:SF0">
    <property type="entry name" value="LARIAT DEBRANCHING ENZYME"/>
    <property type="match status" value="1"/>
</dbReference>
<keyword evidence="8" id="KW-0378">Hydrolase</keyword>
<dbReference type="InterPro" id="IPR007708">
    <property type="entry name" value="DBR1_C"/>
</dbReference>
<comment type="similarity">
    <text evidence="5">Belongs to the lariat debranching enzyme family.</text>
</comment>
<organism evidence="15 16">
    <name type="scientific">Penicillium salamii</name>
    <dbReference type="NCBI Taxonomy" id="1612424"/>
    <lineage>
        <taxon>Eukaryota</taxon>
        <taxon>Fungi</taxon>
        <taxon>Dikarya</taxon>
        <taxon>Ascomycota</taxon>
        <taxon>Pezizomycotina</taxon>
        <taxon>Eurotiomycetes</taxon>
        <taxon>Eurotiomycetidae</taxon>
        <taxon>Eurotiales</taxon>
        <taxon>Aspergillaceae</taxon>
        <taxon>Penicillium</taxon>
    </lineage>
</organism>
<evidence type="ECO:0000256" key="4">
    <source>
        <dbReference type="ARBA" id="ARBA00004123"/>
    </source>
</evidence>
<keyword evidence="7" id="KW-0479">Metal-binding</keyword>
<comment type="cofactor">
    <cofactor evidence="2">
        <name>Zn(2+)</name>
        <dbReference type="ChEBI" id="CHEBI:29105"/>
    </cofactor>
</comment>
<evidence type="ECO:0000259" key="14">
    <source>
        <dbReference type="SMART" id="SM01124"/>
    </source>
</evidence>
<accession>A0A9W4NCT1</accession>
<feature type="domain" description="Lariat debranching enzyme C-terminal" evidence="14">
    <location>
        <begin position="539"/>
        <end position="686"/>
    </location>
</feature>
<dbReference type="GO" id="GO:0008419">
    <property type="term" value="F:RNA lariat debranching enzyme activity"/>
    <property type="evidence" value="ECO:0007669"/>
    <property type="project" value="UniProtKB-ARBA"/>
</dbReference>
<dbReference type="PANTHER" id="PTHR12849">
    <property type="entry name" value="RNA LARIAT DEBRANCHING ENZYME"/>
    <property type="match status" value="1"/>
</dbReference>
<reference evidence="15" key="1">
    <citation type="submission" date="2021-07" db="EMBL/GenBank/DDBJ databases">
        <authorList>
            <person name="Branca A.L. A."/>
        </authorList>
    </citation>
    <scope>NUCLEOTIDE SEQUENCE</scope>
</reference>
<proteinExistence type="inferred from homology"/>
<dbReference type="InterPro" id="IPR029052">
    <property type="entry name" value="Metallo-depent_PP-like"/>
</dbReference>
<evidence type="ECO:0000256" key="11">
    <source>
        <dbReference type="ARBA" id="ARBA00023211"/>
    </source>
</evidence>
<feature type="region of interest" description="Disordered" evidence="13">
    <location>
        <begin position="692"/>
        <end position="754"/>
    </location>
</feature>